<comment type="caution">
    <text evidence="2">The sequence shown here is derived from an EMBL/GenBank/DDBJ whole genome shotgun (WGS) entry which is preliminary data.</text>
</comment>
<evidence type="ECO:0000313" key="2">
    <source>
        <dbReference type="EMBL" id="CAF1580992.1"/>
    </source>
</evidence>
<sequence>MCSSKGQSSTNISQTIKQPPRIYEESISQLLASSPAYENQYRLIHGIGQTVTSTTTMTIVSSSNSPCLLYI</sequence>
<proteinExistence type="predicted"/>
<dbReference type="EMBL" id="CAJNOL010004100">
    <property type="protein sequence ID" value="CAF1580992.1"/>
    <property type="molecule type" value="Genomic_DNA"/>
</dbReference>
<protein>
    <submittedName>
        <fullName evidence="2">Uncharacterized protein</fullName>
    </submittedName>
</protein>
<dbReference type="AlphaFoldDB" id="A0A815ZAF4"/>
<evidence type="ECO:0000313" key="3">
    <source>
        <dbReference type="Proteomes" id="UP000663870"/>
    </source>
</evidence>
<reference evidence="2" key="1">
    <citation type="submission" date="2021-02" db="EMBL/GenBank/DDBJ databases">
        <authorList>
            <person name="Nowell W R."/>
        </authorList>
    </citation>
    <scope>NUCLEOTIDE SEQUENCE</scope>
</reference>
<keyword evidence="3" id="KW-1185">Reference proteome</keyword>
<organism evidence="2 3">
    <name type="scientific">Rotaria sordida</name>
    <dbReference type="NCBI Taxonomy" id="392033"/>
    <lineage>
        <taxon>Eukaryota</taxon>
        <taxon>Metazoa</taxon>
        <taxon>Spiralia</taxon>
        <taxon>Gnathifera</taxon>
        <taxon>Rotifera</taxon>
        <taxon>Eurotatoria</taxon>
        <taxon>Bdelloidea</taxon>
        <taxon>Philodinida</taxon>
        <taxon>Philodinidae</taxon>
        <taxon>Rotaria</taxon>
    </lineage>
</organism>
<dbReference type="Proteomes" id="UP000663854">
    <property type="component" value="Unassembled WGS sequence"/>
</dbReference>
<dbReference type="EMBL" id="CAJNOH010002837">
    <property type="protein sequence ID" value="CAF1312578.1"/>
    <property type="molecule type" value="Genomic_DNA"/>
</dbReference>
<accession>A0A815ZAF4</accession>
<evidence type="ECO:0000313" key="1">
    <source>
        <dbReference type="EMBL" id="CAF1312578.1"/>
    </source>
</evidence>
<dbReference type="Proteomes" id="UP000663870">
    <property type="component" value="Unassembled WGS sequence"/>
</dbReference>
<gene>
    <name evidence="2" type="ORF">JXQ802_LOCUS46219</name>
    <name evidence="1" type="ORF">PYM288_LOCUS30492</name>
</gene>
<name>A0A815ZAF4_9BILA</name>